<protein>
    <recommendedName>
        <fullName evidence="3">Phage tail collar domain-containing protein</fullName>
    </recommendedName>
</protein>
<comment type="caution">
    <text evidence="1">The sequence shown here is derived from an EMBL/GenBank/DDBJ whole genome shotgun (WGS) entry which is preliminary data.</text>
</comment>
<reference evidence="1 2" key="1">
    <citation type="journal article" date="2017" name="Nat. Commun.">
        <title>In situ click chemistry generation of cyclooxygenase-2 inhibitors.</title>
        <authorList>
            <person name="Bhardwaj A."/>
            <person name="Kaur J."/>
            <person name="Wuest M."/>
            <person name="Wuest F."/>
        </authorList>
    </citation>
    <scope>NUCLEOTIDE SEQUENCE [LARGE SCALE GENOMIC DNA]</scope>
    <source>
        <strain evidence="1">S2_018_000_R2_106</strain>
    </source>
</reference>
<gene>
    <name evidence="1" type="ORF">DI628_05225</name>
</gene>
<name>A0A6N4R650_BLAVI</name>
<sequence>MIFTVIAGPYAQDWGLFATISSTMGTNANRMCIGEASRGDIGCPTYAPSISSAGHVSVTGNLQAAQFIGDGSGLTNLSLPSSATDRISTTGIGSGSTLGMVVADRGTISFTLAGVQGAAYLHATAGLVGPAISTTTGNVQALRILNSTAGEAAATPGFSWSGDSNTGMYWVGADQLGLTTGGVQRVLVNSSGLRVAGYVSTTGVIDAGAAIYGFAGDSITAPGYTWSGDTNTGMYWVGADQLGLTTGGVQRVLVNTTGATVTGNFTVTGSITGNTVAGGMVATQAEAEAGTNNDHIMTPLRVLQAITKALSTAPTVPTGAIMAFDLTSCPSGWTEYTPARGRFLRGVDNGAGNDPDGTRTIGATQGDMFASHTHTAYAPVNDRNDAATQGWPVDNIHNAFRTSDRSRDVALQSQAIGQNGGAETRPKNVAVLYCRKS</sequence>
<proteinExistence type="predicted"/>
<organism evidence="1 2">
    <name type="scientific">Blastochloris viridis</name>
    <name type="common">Rhodopseudomonas viridis</name>
    <dbReference type="NCBI Taxonomy" id="1079"/>
    <lineage>
        <taxon>Bacteria</taxon>
        <taxon>Pseudomonadati</taxon>
        <taxon>Pseudomonadota</taxon>
        <taxon>Alphaproteobacteria</taxon>
        <taxon>Hyphomicrobiales</taxon>
        <taxon>Blastochloridaceae</taxon>
        <taxon>Blastochloris</taxon>
    </lineage>
</organism>
<dbReference type="Proteomes" id="UP000320948">
    <property type="component" value="Unassembled WGS sequence"/>
</dbReference>
<dbReference type="SUPFAM" id="SSF88874">
    <property type="entry name" value="Receptor-binding domain of short tail fibre protein gp12"/>
    <property type="match status" value="1"/>
</dbReference>
<evidence type="ECO:0000313" key="2">
    <source>
        <dbReference type="Proteomes" id="UP000320948"/>
    </source>
</evidence>
<dbReference type="AlphaFoldDB" id="A0A6N4R650"/>
<evidence type="ECO:0000313" key="1">
    <source>
        <dbReference type="EMBL" id="TKW62023.1"/>
    </source>
</evidence>
<dbReference type="EMBL" id="VAFM01000001">
    <property type="protein sequence ID" value="TKW62023.1"/>
    <property type="molecule type" value="Genomic_DNA"/>
</dbReference>
<evidence type="ECO:0008006" key="3">
    <source>
        <dbReference type="Google" id="ProtNLM"/>
    </source>
</evidence>
<accession>A0A6N4R650</accession>